<accession>A0A9X1NHP3</accession>
<dbReference type="InterPro" id="IPR013097">
    <property type="entry name" value="Dabb"/>
</dbReference>
<sequence>MFEHFGMLQLTPEATAQQRAAIVDGLNALPGEIPGLLEAHAGQDAGLREGNADITFRMVFAEKSAWEAYGTHPAHLAVIKDRIAPVLSSKLFAQVEKP</sequence>
<proteinExistence type="predicted"/>
<dbReference type="Pfam" id="PF07876">
    <property type="entry name" value="Dabb"/>
    <property type="match status" value="1"/>
</dbReference>
<dbReference type="SMART" id="SM00886">
    <property type="entry name" value="Dabb"/>
    <property type="match status" value="1"/>
</dbReference>
<dbReference type="PANTHER" id="PTHR33178">
    <property type="match status" value="1"/>
</dbReference>
<dbReference type="EMBL" id="JAJOMB010000014">
    <property type="protein sequence ID" value="MCD5313966.1"/>
    <property type="molecule type" value="Genomic_DNA"/>
</dbReference>
<evidence type="ECO:0000256" key="1">
    <source>
        <dbReference type="ARBA" id="ARBA00011738"/>
    </source>
</evidence>
<dbReference type="Gene3D" id="3.30.70.100">
    <property type="match status" value="1"/>
</dbReference>
<reference evidence="3" key="1">
    <citation type="submission" date="2021-11" db="EMBL/GenBank/DDBJ databases">
        <title>Streptomyces corallinus and Kineosporia corallina sp. nov., two new coral-derived marine actinobacteria.</title>
        <authorList>
            <person name="Buangrab K."/>
            <person name="Sutthacheep M."/>
            <person name="Yeemin T."/>
            <person name="Harunari E."/>
            <person name="Igarashi Y."/>
            <person name="Sripreechasak P."/>
            <person name="Kanchanasin P."/>
            <person name="Tanasupawat S."/>
            <person name="Phongsopitanun W."/>
        </authorList>
    </citation>
    <scope>NUCLEOTIDE SEQUENCE</scope>
    <source>
        <strain evidence="3">JCM 31032</strain>
    </source>
</reference>
<evidence type="ECO:0000313" key="4">
    <source>
        <dbReference type="Proteomes" id="UP001138997"/>
    </source>
</evidence>
<dbReference type="RefSeq" id="WP_231446096.1">
    <property type="nucleotide sequence ID" value="NZ_JAJOMB010000014.1"/>
</dbReference>
<gene>
    <name evidence="3" type="ORF">LR394_23955</name>
</gene>
<comment type="caution">
    <text evidence="3">The sequence shown here is derived from an EMBL/GenBank/DDBJ whole genome shotgun (WGS) entry which is preliminary data.</text>
</comment>
<name>A0A9X1NHP3_9ACTN</name>
<organism evidence="3 4">
    <name type="scientific">Kineosporia babensis</name>
    <dbReference type="NCBI Taxonomy" id="499548"/>
    <lineage>
        <taxon>Bacteria</taxon>
        <taxon>Bacillati</taxon>
        <taxon>Actinomycetota</taxon>
        <taxon>Actinomycetes</taxon>
        <taxon>Kineosporiales</taxon>
        <taxon>Kineosporiaceae</taxon>
        <taxon>Kineosporia</taxon>
    </lineage>
</organism>
<evidence type="ECO:0000259" key="2">
    <source>
        <dbReference type="PROSITE" id="PS51502"/>
    </source>
</evidence>
<dbReference type="PROSITE" id="PS51502">
    <property type="entry name" value="S_R_A_B_BARREL"/>
    <property type="match status" value="1"/>
</dbReference>
<dbReference type="Proteomes" id="UP001138997">
    <property type="component" value="Unassembled WGS sequence"/>
</dbReference>
<comment type="subunit">
    <text evidence="1">Homodimer.</text>
</comment>
<dbReference type="PANTHER" id="PTHR33178:SF10">
    <property type="entry name" value="STRESS-RESPONSE A_B BARREL DOMAIN-CONTAINING PROTEIN"/>
    <property type="match status" value="1"/>
</dbReference>
<protein>
    <submittedName>
        <fullName evidence="3">Dabb family protein</fullName>
    </submittedName>
</protein>
<keyword evidence="4" id="KW-1185">Reference proteome</keyword>
<dbReference type="InterPro" id="IPR011008">
    <property type="entry name" value="Dimeric_a/b-barrel"/>
</dbReference>
<feature type="domain" description="Stress-response A/B barrel" evidence="2">
    <location>
        <begin position="2"/>
        <end position="95"/>
    </location>
</feature>
<dbReference type="InterPro" id="IPR044662">
    <property type="entry name" value="HS1/DABB1-like"/>
</dbReference>
<dbReference type="SUPFAM" id="SSF54909">
    <property type="entry name" value="Dimeric alpha+beta barrel"/>
    <property type="match status" value="1"/>
</dbReference>
<dbReference type="AlphaFoldDB" id="A0A9X1NHP3"/>
<evidence type="ECO:0000313" key="3">
    <source>
        <dbReference type="EMBL" id="MCD5313966.1"/>
    </source>
</evidence>